<dbReference type="InterPro" id="IPR036942">
    <property type="entry name" value="Beta-barrel_TonB_sf"/>
</dbReference>
<dbReference type="InterPro" id="IPR023996">
    <property type="entry name" value="TonB-dep_OMP_SusC/RagA"/>
</dbReference>
<keyword evidence="8" id="KW-0732">Signal</keyword>
<dbReference type="SUPFAM" id="SSF56935">
    <property type="entry name" value="Porins"/>
    <property type="match status" value="1"/>
</dbReference>
<comment type="subcellular location">
    <subcellularLocation>
        <location evidence="1 7">Cell outer membrane</location>
        <topology evidence="1 7">Multi-pass membrane protein</topology>
    </subcellularLocation>
</comment>
<dbReference type="Gene3D" id="2.170.130.10">
    <property type="entry name" value="TonB-dependent receptor, plug domain"/>
    <property type="match status" value="1"/>
</dbReference>
<dbReference type="InterPro" id="IPR039426">
    <property type="entry name" value="TonB-dep_rcpt-like"/>
</dbReference>
<keyword evidence="2 7" id="KW-0813">Transport</keyword>
<dbReference type="Pfam" id="PF13715">
    <property type="entry name" value="CarbopepD_reg_2"/>
    <property type="match status" value="1"/>
</dbReference>
<feature type="domain" description="TonB-dependent receptor plug" evidence="9">
    <location>
        <begin position="124"/>
        <end position="248"/>
    </location>
</feature>
<comment type="similarity">
    <text evidence="7">Belongs to the TonB-dependent receptor family.</text>
</comment>
<dbReference type="Gene3D" id="2.40.170.20">
    <property type="entry name" value="TonB-dependent receptor, beta-barrel domain"/>
    <property type="match status" value="1"/>
</dbReference>
<feature type="signal peptide" evidence="8">
    <location>
        <begin position="1"/>
        <end position="20"/>
    </location>
</feature>
<accession>A0AAU9D1W0</accession>
<evidence type="ECO:0000256" key="4">
    <source>
        <dbReference type="ARBA" id="ARBA00022692"/>
    </source>
</evidence>
<dbReference type="PROSITE" id="PS52016">
    <property type="entry name" value="TONB_DEPENDENT_REC_3"/>
    <property type="match status" value="1"/>
</dbReference>
<evidence type="ECO:0000256" key="3">
    <source>
        <dbReference type="ARBA" id="ARBA00022452"/>
    </source>
</evidence>
<gene>
    <name evidence="10" type="ORF">FUAX_23550</name>
</gene>
<dbReference type="PROSITE" id="PS00018">
    <property type="entry name" value="EF_HAND_1"/>
    <property type="match status" value="1"/>
</dbReference>
<proteinExistence type="inferred from homology"/>
<dbReference type="Pfam" id="PF07715">
    <property type="entry name" value="Plug"/>
    <property type="match status" value="1"/>
</dbReference>
<dbReference type="NCBIfam" id="TIGR04057">
    <property type="entry name" value="SusC_RagA_signa"/>
    <property type="match status" value="1"/>
</dbReference>
<evidence type="ECO:0000313" key="11">
    <source>
        <dbReference type="Proteomes" id="UP001348817"/>
    </source>
</evidence>
<dbReference type="NCBIfam" id="TIGR04056">
    <property type="entry name" value="OMP_RagA_SusC"/>
    <property type="match status" value="1"/>
</dbReference>
<organism evidence="10 11">
    <name type="scientific">Fulvitalea axinellae</name>
    <dbReference type="NCBI Taxonomy" id="1182444"/>
    <lineage>
        <taxon>Bacteria</taxon>
        <taxon>Pseudomonadati</taxon>
        <taxon>Bacteroidota</taxon>
        <taxon>Cytophagia</taxon>
        <taxon>Cytophagales</taxon>
        <taxon>Persicobacteraceae</taxon>
        <taxon>Fulvitalea</taxon>
    </lineage>
</organism>
<evidence type="ECO:0000259" key="9">
    <source>
        <dbReference type="Pfam" id="PF07715"/>
    </source>
</evidence>
<dbReference type="InterPro" id="IPR018247">
    <property type="entry name" value="EF_Hand_1_Ca_BS"/>
</dbReference>
<dbReference type="EMBL" id="AP025314">
    <property type="protein sequence ID" value="BDD09923.1"/>
    <property type="molecule type" value="Genomic_DNA"/>
</dbReference>
<dbReference type="Proteomes" id="UP001348817">
    <property type="component" value="Chromosome"/>
</dbReference>
<dbReference type="InterPro" id="IPR008969">
    <property type="entry name" value="CarboxyPept-like_regulatory"/>
</dbReference>
<feature type="chain" id="PRO_5043605648" evidence="8">
    <location>
        <begin position="21"/>
        <end position="1079"/>
    </location>
</feature>
<evidence type="ECO:0000256" key="6">
    <source>
        <dbReference type="ARBA" id="ARBA00023237"/>
    </source>
</evidence>
<keyword evidence="6 7" id="KW-0998">Cell outer membrane</keyword>
<keyword evidence="11" id="KW-1185">Reference proteome</keyword>
<dbReference type="InterPro" id="IPR012910">
    <property type="entry name" value="Plug_dom"/>
</dbReference>
<dbReference type="SUPFAM" id="SSF49464">
    <property type="entry name" value="Carboxypeptidase regulatory domain-like"/>
    <property type="match status" value="1"/>
</dbReference>
<evidence type="ECO:0000313" key="10">
    <source>
        <dbReference type="EMBL" id="BDD09923.1"/>
    </source>
</evidence>
<dbReference type="RefSeq" id="WP_338391507.1">
    <property type="nucleotide sequence ID" value="NZ_AP025314.1"/>
</dbReference>
<evidence type="ECO:0000256" key="2">
    <source>
        <dbReference type="ARBA" id="ARBA00022448"/>
    </source>
</evidence>
<evidence type="ECO:0000256" key="1">
    <source>
        <dbReference type="ARBA" id="ARBA00004571"/>
    </source>
</evidence>
<dbReference type="AlphaFoldDB" id="A0AAU9D1W0"/>
<sequence>MKTLYFFAISFLIATASLYAQDNKVVVKGYVKGSSDNMPLIGANVVEVGDDGRFIQGTVTDFNGFYMLKVDPTHQLNISYIGYNAKKVAVGSKTTIDVILEDAAQQLGVVTVEADPVMSDGIKIRDVAMSVKTVELDDIAPIGATSADQMLQGHVSGVDIMTVSGDPGAGMQIRIRGTATILGNREPLIVVDGIPFDTEIDDSFSFASADVRDFGALLSISPDDIKSIEVLKDAASAAIWGSRAANGVLQIVTKRGRKSKPRVTYSYKTSYNWQGDPVPMLSGPEYVTLQKEMYFNVSGNIHSGNYKELNYDQSWENYYNYAQNTDWLDEITQTAQMKEHHVSLMGGGEKIKYRSSVGFRTEGGTTIGTGLDRLTVKTNLDYAISSRLKFITDISYTRADNDRSYYNNIRSISYQKMPNESVYEYDADGNLTGNYFNADWRKPYQEFKHDNKYYPFYNPVALANESSNNYLEDRLRTTFTLRYQLRDDLMLQGDVAFDVLNGRTNTVLSSLSTNEGAWSHSSKNKVAEGNSGTFRVQTYTKLIYTPDLGEDHELTMMGRWETNESRGSYYSASTGNMASEKLSNAGMGGTLLKVGSGTSTGRSLGGVFSSHYKFKDKYIVSGGMRIDASSNFGENVRWGAFPFGALAWRISNEPFLADVEQLNEFKIRSSFGVNGIAPSGNRHYSIYGTTERYLDDQGVNPNNIQLRNLSWERVYQYNLGFDLYALDNRLNVVFDLYRKVSEDLLWGIGLPSSAGYNFEGVKKENSELLRNWGKMTNEGVELSVDYAVVKTKDWGVDVGFNISKNINTVEEIPENFSLEKGNLLNNGEYGRRIVIGDPIGGFYGYKSAGVYSTKAETIARDRNGDPIPDYKKQGDMKIMTSGSGYVFQPGDARYEDINHDGVIDELDVVYLGSSNPDFTGGFSFRIRYKGWSLSSLFHTRVGQKIINENRMHSENMTNRSNQSKATLRRWRAPGDQTDIPRALYNQGKNWLGSDRFVEDGSFLRWKNVSLSYRFSRDLLKRIGLQDLKMYATAYNLVTWTDYTGQDPEVGLGADPFYFGVDKSVTPPSRSMIFGVSATF</sequence>
<name>A0AAU9D1W0_9BACT</name>
<keyword evidence="3 7" id="KW-1134">Transmembrane beta strand</keyword>
<dbReference type="InterPro" id="IPR037066">
    <property type="entry name" value="Plug_dom_sf"/>
</dbReference>
<dbReference type="InterPro" id="IPR023997">
    <property type="entry name" value="TonB-dep_OMP_SusC/RagA_CS"/>
</dbReference>
<keyword evidence="4 7" id="KW-0812">Transmembrane</keyword>
<reference evidence="10 11" key="1">
    <citation type="submission" date="2021-12" db="EMBL/GenBank/DDBJ databases">
        <title>Genome sequencing of bacteria with rrn-lacking chromosome and rrn-plasmid.</title>
        <authorList>
            <person name="Anda M."/>
            <person name="Iwasaki W."/>
        </authorList>
    </citation>
    <scope>NUCLEOTIDE SEQUENCE [LARGE SCALE GENOMIC DNA]</scope>
    <source>
        <strain evidence="10 11">DSM 100852</strain>
    </source>
</reference>
<evidence type="ECO:0000256" key="7">
    <source>
        <dbReference type="PROSITE-ProRule" id="PRU01360"/>
    </source>
</evidence>
<dbReference type="KEGG" id="fax:FUAX_23550"/>
<dbReference type="GO" id="GO:0009279">
    <property type="term" value="C:cell outer membrane"/>
    <property type="evidence" value="ECO:0007669"/>
    <property type="project" value="UniProtKB-SubCell"/>
</dbReference>
<protein>
    <submittedName>
        <fullName evidence="10">SusC/RagA family TonB-linked outer membrane protein</fullName>
    </submittedName>
</protein>
<evidence type="ECO:0000256" key="5">
    <source>
        <dbReference type="ARBA" id="ARBA00023136"/>
    </source>
</evidence>
<evidence type="ECO:0000256" key="8">
    <source>
        <dbReference type="SAM" id="SignalP"/>
    </source>
</evidence>
<keyword evidence="5 7" id="KW-0472">Membrane</keyword>